<feature type="compositionally biased region" description="Polar residues" evidence="1">
    <location>
        <begin position="33"/>
        <end position="52"/>
    </location>
</feature>
<organism evidence="2 3">
    <name type="scientific">Sclerotinia nivalis</name>
    <dbReference type="NCBI Taxonomy" id="352851"/>
    <lineage>
        <taxon>Eukaryota</taxon>
        <taxon>Fungi</taxon>
        <taxon>Dikarya</taxon>
        <taxon>Ascomycota</taxon>
        <taxon>Pezizomycotina</taxon>
        <taxon>Leotiomycetes</taxon>
        <taxon>Helotiales</taxon>
        <taxon>Sclerotiniaceae</taxon>
        <taxon>Sclerotinia</taxon>
    </lineage>
</organism>
<feature type="compositionally biased region" description="Acidic residues" evidence="1">
    <location>
        <begin position="7"/>
        <end position="22"/>
    </location>
</feature>
<reference evidence="2" key="1">
    <citation type="submission" date="2022-11" db="EMBL/GenBank/DDBJ databases">
        <title>Genome Resource of Sclerotinia nivalis Strain SnTB1, a Plant Pathogen Isolated from American Ginseng.</title>
        <authorList>
            <person name="Fan S."/>
        </authorList>
    </citation>
    <scope>NUCLEOTIDE SEQUENCE</scope>
    <source>
        <strain evidence="2">SnTB1</strain>
    </source>
</reference>
<comment type="caution">
    <text evidence="2">The sequence shown here is derived from an EMBL/GenBank/DDBJ whole genome shotgun (WGS) entry which is preliminary data.</text>
</comment>
<keyword evidence="3" id="KW-1185">Reference proteome</keyword>
<dbReference type="EMBL" id="JAPEIS010000012">
    <property type="protein sequence ID" value="KAJ8061274.1"/>
    <property type="molecule type" value="Genomic_DNA"/>
</dbReference>
<evidence type="ECO:0000313" key="3">
    <source>
        <dbReference type="Proteomes" id="UP001152300"/>
    </source>
</evidence>
<evidence type="ECO:0000256" key="1">
    <source>
        <dbReference type="SAM" id="MobiDB-lite"/>
    </source>
</evidence>
<accession>A0A9X0AEC4</accession>
<dbReference type="Proteomes" id="UP001152300">
    <property type="component" value="Unassembled WGS sequence"/>
</dbReference>
<proteinExistence type="predicted"/>
<sequence>MSQLPDSELDDQADENGAEEAEYQSHGAGRPAQQMQMQLQAVPTSYSPASNNPFIAQQHLKKKRVSPSQSIQNVQSFEVDTLLDDDSGNSDNPPNTPMEIKQF</sequence>
<name>A0A9X0AEC4_9HELO</name>
<evidence type="ECO:0000313" key="2">
    <source>
        <dbReference type="EMBL" id="KAJ8061274.1"/>
    </source>
</evidence>
<dbReference type="AlphaFoldDB" id="A0A9X0AEC4"/>
<feature type="region of interest" description="Disordered" evidence="1">
    <location>
        <begin position="1"/>
        <end position="52"/>
    </location>
</feature>
<protein>
    <submittedName>
        <fullName evidence="2">Uncharacterized protein</fullName>
    </submittedName>
</protein>
<gene>
    <name evidence="2" type="ORF">OCU04_010339</name>
</gene>
<feature type="region of interest" description="Disordered" evidence="1">
    <location>
        <begin position="79"/>
        <end position="103"/>
    </location>
</feature>